<keyword evidence="2" id="KW-0732">Signal</keyword>
<dbReference type="PIRSF" id="PIRSF017082">
    <property type="entry name" value="YflP"/>
    <property type="match status" value="1"/>
</dbReference>
<dbReference type="Gene3D" id="3.40.190.10">
    <property type="entry name" value="Periplasmic binding protein-like II"/>
    <property type="match status" value="1"/>
</dbReference>
<dbReference type="InterPro" id="IPR042100">
    <property type="entry name" value="Bug_dom1"/>
</dbReference>
<comment type="caution">
    <text evidence="3">The sequence shown here is derived from an EMBL/GenBank/DDBJ whole genome shotgun (WGS) entry which is preliminary data.</text>
</comment>
<evidence type="ECO:0008006" key="5">
    <source>
        <dbReference type="Google" id="ProtNLM"/>
    </source>
</evidence>
<protein>
    <recommendedName>
        <fullName evidence="5">LacI family transcriptional regulator</fullName>
    </recommendedName>
</protein>
<name>A0A261W929_9BORD</name>
<dbReference type="CDD" id="cd13578">
    <property type="entry name" value="PBP2_Bug27"/>
    <property type="match status" value="1"/>
</dbReference>
<reference evidence="4" key="1">
    <citation type="submission" date="2017-05" db="EMBL/GenBank/DDBJ databases">
        <title>Complete and WGS of Bordetella genogroups.</title>
        <authorList>
            <person name="Spilker T."/>
            <person name="Lipuma J."/>
        </authorList>
    </citation>
    <scope>NUCLEOTIDE SEQUENCE [LARGE SCALE GENOMIC DNA]</scope>
    <source>
        <strain evidence="4">AU8256</strain>
    </source>
</reference>
<dbReference type="SUPFAM" id="SSF53850">
    <property type="entry name" value="Periplasmic binding protein-like II"/>
    <property type="match status" value="1"/>
</dbReference>
<keyword evidence="4" id="KW-1185">Reference proteome</keyword>
<feature type="signal peptide" evidence="2">
    <location>
        <begin position="1"/>
        <end position="20"/>
    </location>
</feature>
<gene>
    <name evidence="3" type="ORF">CAL24_01630</name>
</gene>
<dbReference type="Gene3D" id="3.40.190.150">
    <property type="entry name" value="Bordetella uptake gene, domain 1"/>
    <property type="match status" value="1"/>
</dbReference>
<dbReference type="PANTHER" id="PTHR42928:SF5">
    <property type="entry name" value="BLR1237 PROTEIN"/>
    <property type="match status" value="1"/>
</dbReference>
<evidence type="ECO:0000256" key="2">
    <source>
        <dbReference type="SAM" id="SignalP"/>
    </source>
</evidence>
<proteinExistence type="inferred from homology"/>
<dbReference type="Proteomes" id="UP000215633">
    <property type="component" value="Unassembled WGS sequence"/>
</dbReference>
<dbReference type="PANTHER" id="PTHR42928">
    <property type="entry name" value="TRICARBOXYLATE-BINDING PROTEIN"/>
    <property type="match status" value="1"/>
</dbReference>
<feature type="chain" id="PRO_5012469979" description="LacI family transcriptional regulator" evidence="2">
    <location>
        <begin position="21"/>
        <end position="326"/>
    </location>
</feature>
<sequence length="326" mass="33575">MKAIQLAAGLLLGAATAVQAAPASAAPVYPNKPITLIVPFPAGGPTDIVARVVGQKLSADLGQTVVIDNKPGASSVIGAGQVARAPADGYTLLLNYSGHVINPYLKADLPFDPLKDFVPIVGLASTPQILVVSPKIKAKSLAELIQQAKTSKEPLSFASSSVGAPGHLAGELFGQMAGVRLMHVPYRGSAPALTDLIGGQVDMMFDSAPSSITFVRSGKLRALGVTSTDRSAVAPELPTLNESGLKGFAITTWYGVWAPKGTPADIVAQLNQALNKVLADPAVREKLLQAGADPLGGSQEGFAAFCQSESERYGAIVKAAHIQPQA</sequence>
<dbReference type="AlphaFoldDB" id="A0A261W929"/>
<dbReference type="RefSeq" id="WP_028354611.1">
    <property type="nucleotide sequence ID" value="NZ_NEVT01000002.1"/>
</dbReference>
<comment type="similarity">
    <text evidence="1">Belongs to the UPF0065 (bug) family.</text>
</comment>
<evidence type="ECO:0000313" key="3">
    <source>
        <dbReference type="EMBL" id="OZI82601.1"/>
    </source>
</evidence>
<evidence type="ECO:0000256" key="1">
    <source>
        <dbReference type="ARBA" id="ARBA00006987"/>
    </source>
</evidence>
<accession>A0A261W929</accession>
<dbReference type="InterPro" id="IPR005064">
    <property type="entry name" value="BUG"/>
</dbReference>
<dbReference type="Pfam" id="PF03401">
    <property type="entry name" value="TctC"/>
    <property type="match status" value="1"/>
</dbReference>
<organism evidence="3 4">
    <name type="scientific">Bordetella genomosp. 2</name>
    <dbReference type="NCBI Taxonomy" id="1983456"/>
    <lineage>
        <taxon>Bacteria</taxon>
        <taxon>Pseudomonadati</taxon>
        <taxon>Pseudomonadota</taxon>
        <taxon>Betaproteobacteria</taxon>
        <taxon>Burkholderiales</taxon>
        <taxon>Alcaligenaceae</taxon>
        <taxon>Bordetella</taxon>
    </lineage>
</organism>
<dbReference type="EMBL" id="NEVT01000002">
    <property type="protein sequence ID" value="OZI82601.1"/>
    <property type="molecule type" value="Genomic_DNA"/>
</dbReference>
<evidence type="ECO:0000313" key="4">
    <source>
        <dbReference type="Proteomes" id="UP000215633"/>
    </source>
</evidence>